<dbReference type="AlphaFoldDB" id="A0A6H1ZYF2"/>
<gene>
    <name evidence="1" type="ORF">TM448A02554_0009</name>
</gene>
<sequence length="59" mass="6909">MVMEWRNKTCRVCIYCVDMECRKFPPILTGWSQGYPTVAGFIKFKPACSYYQINPTHKA</sequence>
<name>A0A6H1ZYF2_9ZZZZ</name>
<reference evidence="1" key="1">
    <citation type="submission" date="2020-03" db="EMBL/GenBank/DDBJ databases">
        <title>The deep terrestrial virosphere.</title>
        <authorList>
            <person name="Holmfeldt K."/>
            <person name="Nilsson E."/>
            <person name="Simone D."/>
            <person name="Lopez-Fernandez M."/>
            <person name="Wu X."/>
            <person name="de Brujin I."/>
            <person name="Lundin D."/>
            <person name="Andersson A."/>
            <person name="Bertilsson S."/>
            <person name="Dopson M."/>
        </authorList>
    </citation>
    <scope>NUCLEOTIDE SEQUENCE</scope>
    <source>
        <strain evidence="1">TM448A02554</strain>
    </source>
</reference>
<protein>
    <submittedName>
        <fullName evidence="1">Uncharacterized protein</fullName>
    </submittedName>
</protein>
<proteinExistence type="predicted"/>
<accession>A0A6H1ZYF2</accession>
<evidence type="ECO:0000313" key="1">
    <source>
        <dbReference type="EMBL" id="QJA52240.1"/>
    </source>
</evidence>
<dbReference type="EMBL" id="MT144324">
    <property type="protein sequence ID" value="QJA52240.1"/>
    <property type="molecule type" value="Genomic_DNA"/>
</dbReference>
<organism evidence="1">
    <name type="scientific">viral metagenome</name>
    <dbReference type="NCBI Taxonomy" id="1070528"/>
    <lineage>
        <taxon>unclassified sequences</taxon>
        <taxon>metagenomes</taxon>
        <taxon>organismal metagenomes</taxon>
    </lineage>
</organism>